<sequence length="369" mass="43447">MDVSVKDNKMILDLLNNWYVAILARRIEDAHQLKEEVDSTINGTTHDQNILLYYALLDFRYQYIVDNLGVSKDSFDKVEAFEIPKNSLLTYYYHFFKAIHASTIGNYNIAREHYEKAEILLDTVSDEVERAEFYYKLGAFYYDIYESLQSIKYTAKAREIFLQETEKEGNKFERNIGFCENLYGMACTNLREWVLAEEHLVKAMDIFQKLKEEKFILMVRHNLGLLYASQNLSELAIRYLSEVSEKKPNHYKAMYVEAKEHLKLKEYDPTASLIAKGHKICTELGNEEYHHHFEILNALNEGIPAEKLEKIILAGISYFEKETLYEYIQECQEQLAKKFYEEGNHIKSSEYFYLSTQARQKAFDKEALK</sequence>
<evidence type="ECO:0000313" key="1">
    <source>
        <dbReference type="EMBL" id="OUM46917.1"/>
    </source>
</evidence>
<dbReference type="SUPFAM" id="SSF48452">
    <property type="entry name" value="TPR-like"/>
    <property type="match status" value="1"/>
</dbReference>
<dbReference type="Pfam" id="PF18801">
    <property type="entry name" value="RapH_N"/>
    <property type="match status" value="1"/>
</dbReference>
<gene>
    <name evidence="1" type="ORF">BW425_21205</name>
</gene>
<dbReference type="Proteomes" id="UP000195321">
    <property type="component" value="Unassembled WGS sequence"/>
</dbReference>
<proteinExistence type="predicted"/>
<evidence type="ECO:0000313" key="2">
    <source>
        <dbReference type="Proteomes" id="UP000195321"/>
    </source>
</evidence>
<comment type="caution">
    <text evidence="1">The sequence shown here is derived from an EMBL/GenBank/DDBJ whole genome shotgun (WGS) entry which is preliminary data.</text>
</comment>
<reference evidence="1 2" key="1">
    <citation type="submission" date="2017-02" db="EMBL/GenBank/DDBJ databases">
        <title>Bacillus pseudomycoides isolate FSL K6-0042.</title>
        <authorList>
            <person name="Kovac J."/>
        </authorList>
    </citation>
    <scope>NUCLEOTIDE SEQUENCE [LARGE SCALE GENOMIC DNA]</scope>
    <source>
        <strain evidence="1 2">FSL K6-0042</strain>
    </source>
</reference>
<name>A0A1Y3M911_9BACI</name>
<accession>A0A1Y3M911</accession>
<organism evidence="1 2">
    <name type="scientific">Bacillus pseudomycoides</name>
    <dbReference type="NCBI Taxonomy" id="64104"/>
    <lineage>
        <taxon>Bacteria</taxon>
        <taxon>Bacillati</taxon>
        <taxon>Bacillota</taxon>
        <taxon>Bacilli</taxon>
        <taxon>Bacillales</taxon>
        <taxon>Bacillaceae</taxon>
        <taxon>Bacillus</taxon>
        <taxon>Bacillus cereus group</taxon>
    </lineage>
</organism>
<dbReference type="EMBL" id="MWPX01000032">
    <property type="protein sequence ID" value="OUM46917.1"/>
    <property type="molecule type" value="Genomic_DNA"/>
</dbReference>
<dbReference type="Gene3D" id="1.25.40.10">
    <property type="entry name" value="Tetratricopeptide repeat domain"/>
    <property type="match status" value="1"/>
</dbReference>
<dbReference type="RefSeq" id="WP_088094399.1">
    <property type="nucleotide sequence ID" value="NZ_JBALMA010000075.1"/>
</dbReference>
<protein>
    <submittedName>
        <fullName evidence="1">Uncharacterized protein</fullName>
    </submittedName>
</protein>
<dbReference type="InterPro" id="IPR011990">
    <property type="entry name" value="TPR-like_helical_dom_sf"/>
</dbReference>
<dbReference type="AlphaFoldDB" id="A0A1Y3M911"/>